<evidence type="ECO:0000313" key="2">
    <source>
        <dbReference type="Proteomes" id="UP000053558"/>
    </source>
</evidence>
<dbReference type="RefSeq" id="XP_007767648.1">
    <property type="nucleotide sequence ID" value="XM_007769458.1"/>
</dbReference>
<dbReference type="EMBL" id="JH711577">
    <property type="protein sequence ID" value="EIW81765.1"/>
    <property type="molecule type" value="Genomic_DNA"/>
</dbReference>
<proteinExistence type="predicted"/>
<dbReference type="KEGG" id="cput:CONPUDRAFT_152669"/>
<dbReference type="GeneID" id="19203037"/>
<gene>
    <name evidence="1" type="ORF">CONPUDRAFT_152669</name>
</gene>
<name>A0A5M3MSZ0_CONPW</name>
<dbReference type="Proteomes" id="UP000053558">
    <property type="component" value="Unassembled WGS sequence"/>
</dbReference>
<organism evidence="1 2">
    <name type="scientific">Coniophora puteana (strain RWD-64-598)</name>
    <name type="common">Brown rot fungus</name>
    <dbReference type="NCBI Taxonomy" id="741705"/>
    <lineage>
        <taxon>Eukaryota</taxon>
        <taxon>Fungi</taxon>
        <taxon>Dikarya</taxon>
        <taxon>Basidiomycota</taxon>
        <taxon>Agaricomycotina</taxon>
        <taxon>Agaricomycetes</taxon>
        <taxon>Agaricomycetidae</taxon>
        <taxon>Boletales</taxon>
        <taxon>Coniophorineae</taxon>
        <taxon>Coniophoraceae</taxon>
        <taxon>Coniophora</taxon>
    </lineage>
</organism>
<sequence length="196" mass="20637">MSIYMNSIHPSLVGARTTRCSISEGTGYYARAANVPTCPPFTAYSHAGLEPVSNMVGGASHSSARPITFDSRGAPACGLGVPILTLIKDGGSTLEAATDSLGLYVGNAKDIKLVLKWIDIPCEHTVVIEHAPGQMVSRAQLAVFVAHMVSSYVQTVTQAGGSNRLAHLLRNDSLLLSGLWNVAGDVWTAEVLMKTA</sequence>
<protein>
    <submittedName>
        <fullName evidence="1">Uncharacterized protein</fullName>
    </submittedName>
</protein>
<evidence type="ECO:0000313" key="1">
    <source>
        <dbReference type="EMBL" id="EIW81765.1"/>
    </source>
</evidence>
<accession>A0A5M3MSZ0</accession>
<dbReference type="AlphaFoldDB" id="A0A5M3MSZ0"/>
<reference evidence="2" key="1">
    <citation type="journal article" date="2012" name="Science">
        <title>The Paleozoic origin of enzymatic lignin decomposition reconstructed from 31 fungal genomes.</title>
        <authorList>
            <person name="Floudas D."/>
            <person name="Binder M."/>
            <person name="Riley R."/>
            <person name="Barry K."/>
            <person name="Blanchette R.A."/>
            <person name="Henrissat B."/>
            <person name="Martinez A.T."/>
            <person name="Otillar R."/>
            <person name="Spatafora J.W."/>
            <person name="Yadav J.S."/>
            <person name="Aerts A."/>
            <person name="Benoit I."/>
            <person name="Boyd A."/>
            <person name="Carlson A."/>
            <person name="Copeland A."/>
            <person name="Coutinho P.M."/>
            <person name="de Vries R.P."/>
            <person name="Ferreira P."/>
            <person name="Findley K."/>
            <person name="Foster B."/>
            <person name="Gaskell J."/>
            <person name="Glotzer D."/>
            <person name="Gorecki P."/>
            <person name="Heitman J."/>
            <person name="Hesse C."/>
            <person name="Hori C."/>
            <person name="Igarashi K."/>
            <person name="Jurgens J.A."/>
            <person name="Kallen N."/>
            <person name="Kersten P."/>
            <person name="Kohler A."/>
            <person name="Kuees U."/>
            <person name="Kumar T.K.A."/>
            <person name="Kuo A."/>
            <person name="LaButti K."/>
            <person name="Larrondo L.F."/>
            <person name="Lindquist E."/>
            <person name="Ling A."/>
            <person name="Lombard V."/>
            <person name="Lucas S."/>
            <person name="Lundell T."/>
            <person name="Martin R."/>
            <person name="McLaughlin D.J."/>
            <person name="Morgenstern I."/>
            <person name="Morin E."/>
            <person name="Murat C."/>
            <person name="Nagy L.G."/>
            <person name="Nolan M."/>
            <person name="Ohm R.A."/>
            <person name="Patyshakuliyeva A."/>
            <person name="Rokas A."/>
            <person name="Ruiz-Duenas F.J."/>
            <person name="Sabat G."/>
            <person name="Salamov A."/>
            <person name="Samejima M."/>
            <person name="Schmutz J."/>
            <person name="Slot J.C."/>
            <person name="St John F."/>
            <person name="Stenlid J."/>
            <person name="Sun H."/>
            <person name="Sun S."/>
            <person name="Syed K."/>
            <person name="Tsang A."/>
            <person name="Wiebenga A."/>
            <person name="Young D."/>
            <person name="Pisabarro A."/>
            <person name="Eastwood D.C."/>
            <person name="Martin F."/>
            <person name="Cullen D."/>
            <person name="Grigoriev I.V."/>
            <person name="Hibbett D.S."/>
        </authorList>
    </citation>
    <scope>NUCLEOTIDE SEQUENCE [LARGE SCALE GENOMIC DNA]</scope>
    <source>
        <strain evidence="2">RWD-64-598 SS2</strain>
    </source>
</reference>
<comment type="caution">
    <text evidence="1">The sequence shown here is derived from an EMBL/GenBank/DDBJ whole genome shotgun (WGS) entry which is preliminary data.</text>
</comment>
<keyword evidence="2" id="KW-1185">Reference proteome</keyword>